<comment type="caution">
    <text evidence="2">The sequence shown here is derived from an EMBL/GenBank/DDBJ whole genome shotgun (WGS) entry which is preliminary data.</text>
</comment>
<evidence type="ECO:0000313" key="2">
    <source>
        <dbReference type="EMBL" id="PKY11857.1"/>
    </source>
</evidence>
<dbReference type="RefSeq" id="WP_101536826.1">
    <property type="nucleotide sequence ID" value="NZ_MXAV01000006.1"/>
</dbReference>
<reference evidence="2 3" key="1">
    <citation type="submission" date="2017-03" db="EMBL/GenBank/DDBJ databases">
        <title>Draft genime sequence of the acidophilic sulfur-oxidizing bacterium Acidithiobacillus sp. SH, isolated from seawater.</title>
        <authorList>
            <person name="Sharmin S."/>
            <person name="Tokuhisa M."/>
            <person name="Kanao T."/>
            <person name="Kamimura K."/>
        </authorList>
    </citation>
    <scope>NUCLEOTIDE SEQUENCE [LARGE SCALE GENOMIC DNA]</scope>
    <source>
        <strain evidence="2 3">SH</strain>
    </source>
</reference>
<evidence type="ECO:0000313" key="3">
    <source>
        <dbReference type="Proteomes" id="UP000234329"/>
    </source>
</evidence>
<evidence type="ECO:0000256" key="1">
    <source>
        <dbReference type="SAM" id="MobiDB-lite"/>
    </source>
</evidence>
<sequence length="164" mass="19089">MRHHPISISGRLAQAIHATIPRVRPVSRPENHPEPAPKPALPHPQRMRVNHQAIAASVTDQILSTRDPETGWITGLWEQPGKQRLYQVDLCQDLFGEWLQVDTWWRKSTAFGGCKKTYLGFDVSPEKMRELFRAAALRRSRHKYQVIDWRSFRFNNIINNEDSQ</sequence>
<dbReference type="AlphaFoldDB" id="A0A2I1DPQ9"/>
<dbReference type="OrthoDB" id="5801306at2"/>
<gene>
    <name evidence="2" type="ORF">B1757_02545</name>
</gene>
<accession>A0A2I1DPQ9</accession>
<organism evidence="2 3">
    <name type="scientific">Acidithiobacillus marinus</name>
    <dbReference type="NCBI Taxonomy" id="187490"/>
    <lineage>
        <taxon>Bacteria</taxon>
        <taxon>Pseudomonadati</taxon>
        <taxon>Pseudomonadota</taxon>
        <taxon>Acidithiobacillia</taxon>
        <taxon>Acidithiobacillales</taxon>
        <taxon>Acidithiobacillaceae</taxon>
        <taxon>Acidithiobacillus</taxon>
    </lineage>
</organism>
<dbReference type="EMBL" id="MXAV01000006">
    <property type="protein sequence ID" value="PKY11857.1"/>
    <property type="molecule type" value="Genomic_DNA"/>
</dbReference>
<dbReference type="Proteomes" id="UP000234329">
    <property type="component" value="Unassembled WGS sequence"/>
</dbReference>
<dbReference type="InParanoid" id="A0A2I1DPQ9"/>
<proteinExistence type="predicted"/>
<name>A0A2I1DPQ9_9PROT</name>
<keyword evidence="3" id="KW-1185">Reference proteome</keyword>
<feature type="region of interest" description="Disordered" evidence="1">
    <location>
        <begin position="24"/>
        <end position="44"/>
    </location>
</feature>
<evidence type="ECO:0008006" key="4">
    <source>
        <dbReference type="Google" id="ProtNLM"/>
    </source>
</evidence>
<protein>
    <recommendedName>
        <fullName evidence="4">WGR domain-containing protein</fullName>
    </recommendedName>
</protein>